<reference evidence="10" key="1">
    <citation type="journal article" date="2023" name="Plant Biotechnol. J.">
        <title>Chromosome-level wild Hevea brasiliensis genome provides new tools for genomic-assisted breeding and valuable loci to elevate rubber yield.</title>
        <authorList>
            <person name="Cheng H."/>
            <person name="Song X."/>
            <person name="Hu Y."/>
            <person name="Wu T."/>
            <person name="Yang Q."/>
            <person name="An Z."/>
            <person name="Feng S."/>
            <person name="Deng Z."/>
            <person name="Wu W."/>
            <person name="Zeng X."/>
            <person name="Tu M."/>
            <person name="Wang X."/>
            <person name="Huang H."/>
        </authorList>
    </citation>
    <scope>NUCLEOTIDE SEQUENCE</scope>
    <source>
        <strain evidence="10">MT/VB/25A 57/8</strain>
    </source>
</reference>
<dbReference type="PRINTS" id="PR00364">
    <property type="entry name" value="DISEASERSIST"/>
</dbReference>
<evidence type="ECO:0000313" key="10">
    <source>
        <dbReference type="EMBL" id="KAJ9158843.1"/>
    </source>
</evidence>
<dbReference type="Gene3D" id="1.10.10.10">
    <property type="entry name" value="Winged helix-like DNA-binding domain superfamily/Winged helix DNA-binding domain"/>
    <property type="match status" value="1"/>
</dbReference>
<keyword evidence="11" id="KW-1185">Reference proteome</keyword>
<dbReference type="InterPro" id="IPR003591">
    <property type="entry name" value="Leu-rich_rpt_typical-subtyp"/>
</dbReference>
<dbReference type="InterPro" id="IPR041118">
    <property type="entry name" value="Rx_N"/>
</dbReference>
<dbReference type="Gene3D" id="1.20.5.4130">
    <property type="match status" value="1"/>
</dbReference>
<dbReference type="InterPro" id="IPR027417">
    <property type="entry name" value="P-loop_NTPase"/>
</dbReference>
<dbReference type="PANTHER" id="PTHR36766:SF51">
    <property type="entry name" value="DISEASE RESISTANCE RPP13-LIKE PROTEIN 1"/>
    <property type="match status" value="1"/>
</dbReference>
<keyword evidence="4" id="KW-0611">Plant defense</keyword>
<feature type="domain" description="R13L1/DRL21-like LRR repeat region" evidence="9">
    <location>
        <begin position="696"/>
        <end position="820"/>
    </location>
</feature>
<keyword evidence="1" id="KW-0433">Leucine-rich repeat</keyword>
<name>A0ABQ9L3D8_HEVBR</name>
<dbReference type="Gene3D" id="3.40.50.300">
    <property type="entry name" value="P-loop containing nucleotide triphosphate hydrolases"/>
    <property type="match status" value="1"/>
</dbReference>
<evidence type="ECO:0000259" key="9">
    <source>
        <dbReference type="Pfam" id="PF25019"/>
    </source>
</evidence>
<organism evidence="10 11">
    <name type="scientific">Hevea brasiliensis</name>
    <name type="common">Para rubber tree</name>
    <name type="synonym">Siphonia brasiliensis</name>
    <dbReference type="NCBI Taxonomy" id="3981"/>
    <lineage>
        <taxon>Eukaryota</taxon>
        <taxon>Viridiplantae</taxon>
        <taxon>Streptophyta</taxon>
        <taxon>Embryophyta</taxon>
        <taxon>Tracheophyta</taxon>
        <taxon>Spermatophyta</taxon>
        <taxon>Magnoliopsida</taxon>
        <taxon>eudicotyledons</taxon>
        <taxon>Gunneridae</taxon>
        <taxon>Pentapetalae</taxon>
        <taxon>rosids</taxon>
        <taxon>fabids</taxon>
        <taxon>Malpighiales</taxon>
        <taxon>Euphorbiaceae</taxon>
        <taxon>Crotonoideae</taxon>
        <taxon>Micrandreae</taxon>
        <taxon>Hevea</taxon>
    </lineage>
</organism>
<dbReference type="PANTHER" id="PTHR36766">
    <property type="entry name" value="PLANT BROAD-SPECTRUM MILDEW RESISTANCE PROTEIN RPW8"/>
    <property type="match status" value="1"/>
</dbReference>
<evidence type="ECO:0000256" key="2">
    <source>
        <dbReference type="ARBA" id="ARBA00022737"/>
    </source>
</evidence>
<evidence type="ECO:0000259" key="6">
    <source>
        <dbReference type="Pfam" id="PF00931"/>
    </source>
</evidence>
<dbReference type="InterPro" id="IPR002182">
    <property type="entry name" value="NB-ARC"/>
</dbReference>
<protein>
    <recommendedName>
        <fullName evidence="12">Disease resistance RPP13-like protein 1</fullName>
    </recommendedName>
</protein>
<evidence type="ECO:0000256" key="3">
    <source>
        <dbReference type="ARBA" id="ARBA00022741"/>
    </source>
</evidence>
<evidence type="ECO:0000259" key="7">
    <source>
        <dbReference type="Pfam" id="PF18052"/>
    </source>
</evidence>
<sequence>MTTAIETAALSAFVKLLFEKIGNIAFSKLSKFPRKKKVIAKINKWGKTLTHIHAVLEDAEEKQLTNQSVKMWLDSLRDLAYDVEDILDEFATEILQRQLKDESQASSSNLRKLSHTVGTTINPVAVMFNSKMMSKMKQITNRFQEIVDQQKDLDLINRNVGGTSFSKVCVRPPSTCLHHEPRVYGKDEDKRKIIDLISSIEASDVKVGVIPIVGMGGVGKTTLARLVYNDELSQQNFHLKAWVCVSDEFDILRITKSILESITLQSCDLKELNQVQLQLHQWLAGKKFLIVLDDIWNNNFDDWNTLCSPLVYGAPGSTVIVTTRDMSIARMMKTIQSYNLNCISNEDCWSLFLDHAFHSRSVPVADPNLQVIREKVINKCCGLPLAARTLGGLLRSKPREDWENVMNSKIWYLQGDNNDILPVLRLSYYHLPSHLKRCFAYCAIFPKDYVFGKKQLALLWMAEGLIEQRDDQLMEDVGEEYFQDLCSRSLFQASSTSGFVMHDLVNDLARVVAGNTYFRLEDEFTARMQEKARHSSYIPAIFDRCERFEPFKKIKHMRTFLPLSLSYRKCYLANCIPSYLLSKLPCLRVLSFNHYNITELPDSIGDLKHLRHLDLSYTPIRTLPETTTSLCNLQTMLLKRCECLKKLPSKIQNLINLRHLDMRHTFVEGMPLGIEELKSVCTLSDFVVGKGNKVSITALMNLKFLQGALRISSLENLTNASNVVGAILTDKERIDKVVMKWGFRNTRNASHDRVVLEKMKPHGNLKELTVRGYGGTEFPSWVGDPLFCNLVHLKLWNCTKCTTLPQLGLLCSLKDLFIKGLPNVKAVGREFYGESMSNSNPFPALETLHFYWMSEWEEWNFCGYEFSHLRELSIVRCLKLFGKLPSHLPSLQKLEIRQCTQLVVSFQSLPVIYHLVIYGCRKVNLGGGLSSANLMIIRDVESFLFPLNEFFQNLRKVQKLTVVGSYVSDYDYPHPSLPHWVLFENEEFSQKGIAENEELLRKGVVDCEIKILELRGCKSLEKLQPWLHSFKSLRKLYIECCPKLISLPDAVIYSSLCLKELKIFSCESLISIGRHQLPPTLERLEISRCHKLQRLLDVGEACSSSRVTDEGSISCNTNSPNLQHLKIGGCRSLTFLGELPASLKHLVINYSIFDSGRVGAILESIIERFDNNTSLESIEIGYLPYLKSLPENLHMLTNLHHISIVHCPSIVSFPQGGLPTVHLKSLRVEDCEKLEALPDNMYNLTSLQEFTIKKCPSAASFPQGGLPTVHLKKLIVESCDKLAALPDNIHNLMSLPELTIKNCPGIASFPEEGFPTNLTSLCIHKVEIYTPLFNWGLHRLTSLQNLSIAGRCPGVVSFPQDEIDMKLPTSLTSLTIEGLQDLIYLSNKGFRSLTSHEYLRIERCPKLAYFPKNGLPPSLLQLHIHQCPVLQQRCQKGKGQRWPELACIPEVIFNCYKV</sequence>
<dbReference type="InterPro" id="IPR038005">
    <property type="entry name" value="RX-like_CC"/>
</dbReference>
<evidence type="ECO:0008006" key="12">
    <source>
        <dbReference type="Google" id="ProtNLM"/>
    </source>
</evidence>
<dbReference type="Gene3D" id="1.10.8.430">
    <property type="entry name" value="Helical domain of apoptotic protease-activating factors"/>
    <property type="match status" value="1"/>
</dbReference>
<keyword evidence="5" id="KW-0067">ATP-binding</keyword>
<evidence type="ECO:0000256" key="4">
    <source>
        <dbReference type="ARBA" id="ARBA00022821"/>
    </source>
</evidence>
<comment type="caution">
    <text evidence="10">The sequence shown here is derived from an EMBL/GenBank/DDBJ whole genome shotgun (WGS) entry which is preliminary data.</text>
</comment>
<dbReference type="InterPro" id="IPR042197">
    <property type="entry name" value="Apaf_helical"/>
</dbReference>
<dbReference type="InterPro" id="IPR056789">
    <property type="entry name" value="LRR_R13L1-DRL21"/>
</dbReference>
<dbReference type="SUPFAM" id="SSF52058">
    <property type="entry name" value="L domain-like"/>
    <property type="match status" value="2"/>
</dbReference>
<evidence type="ECO:0000313" key="11">
    <source>
        <dbReference type="Proteomes" id="UP001174677"/>
    </source>
</evidence>
<dbReference type="Gene3D" id="3.80.10.10">
    <property type="entry name" value="Ribonuclease Inhibitor"/>
    <property type="match status" value="4"/>
</dbReference>
<evidence type="ECO:0000256" key="1">
    <source>
        <dbReference type="ARBA" id="ARBA00022614"/>
    </source>
</evidence>
<dbReference type="Proteomes" id="UP001174677">
    <property type="component" value="Chromosome 14"/>
</dbReference>
<keyword evidence="2" id="KW-0677">Repeat</keyword>
<dbReference type="Pfam" id="PF00931">
    <property type="entry name" value="NB-ARC"/>
    <property type="match status" value="1"/>
</dbReference>
<feature type="domain" description="NB-ARC" evidence="6">
    <location>
        <begin position="202"/>
        <end position="360"/>
    </location>
</feature>
<keyword evidence="3" id="KW-0547">Nucleotide-binding</keyword>
<dbReference type="Pfam" id="PF18052">
    <property type="entry name" value="Rx_N"/>
    <property type="match status" value="1"/>
</dbReference>
<accession>A0ABQ9L3D8</accession>
<dbReference type="SUPFAM" id="SSF52540">
    <property type="entry name" value="P-loop containing nucleoside triphosphate hydrolases"/>
    <property type="match status" value="1"/>
</dbReference>
<dbReference type="SMART" id="SM00369">
    <property type="entry name" value="LRR_TYP"/>
    <property type="match status" value="3"/>
</dbReference>
<dbReference type="CDD" id="cd14798">
    <property type="entry name" value="RX-CC_like"/>
    <property type="match status" value="1"/>
</dbReference>
<dbReference type="InterPro" id="IPR036388">
    <property type="entry name" value="WH-like_DNA-bd_sf"/>
</dbReference>
<gene>
    <name evidence="10" type="ORF">P3X46_024388</name>
</gene>
<dbReference type="Pfam" id="PF25019">
    <property type="entry name" value="LRR_R13L1-DRL21"/>
    <property type="match status" value="1"/>
</dbReference>
<evidence type="ECO:0000259" key="8">
    <source>
        <dbReference type="Pfam" id="PF23559"/>
    </source>
</evidence>
<feature type="domain" description="Disease resistance N-terminal" evidence="7">
    <location>
        <begin position="13"/>
        <end position="104"/>
    </location>
</feature>
<feature type="domain" description="Disease resistance protein winged helix" evidence="8">
    <location>
        <begin position="444"/>
        <end position="509"/>
    </location>
</feature>
<dbReference type="InterPro" id="IPR058922">
    <property type="entry name" value="WHD_DRP"/>
</dbReference>
<dbReference type="InterPro" id="IPR032675">
    <property type="entry name" value="LRR_dom_sf"/>
</dbReference>
<evidence type="ECO:0000256" key="5">
    <source>
        <dbReference type="ARBA" id="ARBA00022840"/>
    </source>
</evidence>
<proteinExistence type="predicted"/>
<dbReference type="EMBL" id="JARPOI010000014">
    <property type="protein sequence ID" value="KAJ9158843.1"/>
    <property type="molecule type" value="Genomic_DNA"/>
</dbReference>
<dbReference type="Pfam" id="PF23559">
    <property type="entry name" value="WHD_DRP"/>
    <property type="match status" value="1"/>
</dbReference>